<evidence type="ECO:0000313" key="4">
    <source>
        <dbReference type="EMBL" id="OIQ67471.1"/>
    </source>
</evidence>
<dbReference type="GO" id="GO:0051536">
    <property type="term" value="F:iron-sulfur cluster binding"/>
    <property type="evidence" value="ECO:0007669"/>
    <property type="project" value="UniProtKB-KW"/>
</dbReference>
<evidence type="ECO:0000256" key="2">
    <source>
        <dbReference type="ARBA" id="ARBA00023004"/>
    </source>
</evidence>
<proteinExistence type="predicted"/>
<evidence type="ECO:0000256" key="3">
    <source>
        <dbReference type="ARBA" id="ARBA00023014"/>
    </source>
</evidence>
<keyword evidence="3" id="KW-0411">Iron-sulfur</keyword>
<organism evidence="4">
    <name type="scientific">mine drainage metagenome</name>
    <dbReference type="NCBI Taxonomy" id="410659"/>
    <lineage>
        <taxon>unclassified sequences</taxon>
        <taxon>metagenomes</taxon>
        <taxon>ecological metagenomes</taxon>
    </lineage>
</organism>
<keyword evidence="2" id="KW-0408">Iron</keyword>
<dbReference type="SUPFAM" id="SSF56014">
    <property type="entry name" value="Nitrite and sulphite reductase 4Fe-4S domain-like"/>
    <property type="match status" value="1"/>
</dbReference>
<reference evidence="4" key="1">
    <citation type="submission" date="2016-10" db="EMBL/GenBank/DDBJ databases">
        <title>Sequence of Gallionella enrichment culture.</title>
        <authorList>
            <person name="Poehlein A."/>
            <person name="Muehling M."/>
            <person name="Daniel R."/>
        </authorList>
    </citation>
    <scope>NUCLEOTIDE SEQUENCE</scope>
</reference>
<name>A0A1J5PI52_9ZZZZ</name>
<dbReference type="AlphaFoldDB" id="A0A1J5PI52"/>
<dbReference type="Gene3D" id="3.30.413.10">
    <property type="entry name" value="Sulfite Reductase Hemoprotein, domain 1"/>
    <property type="match status" value="1"/>
</dbReference>
<dbReference type="GO" id="GO:0046872">
    <property type="term" value="F:metal ion binding"/>
    <property type="evidence" value="ECO:0007669"/>
    <property type="project" value="UniProtKB-KW"/>
</dbReference>
<sequence length="48" mass="5555">MPYGEVADVVEDIVEAYLALRARPDELFVDTVKRLGVEPFRERVYATR</sequence>
<accession>A0A1J5PI52</accession>
<protein>
    <submittedName>
        <fullName evidence="4">Uncharacterized protein</fullName>
    </submittedName>
</protein>
<gene>
    <name evidence="4" type="ORF">GALL_509520</name>
</gene>
<keyword evidence="1" id="KW-0479">Metal-binding</keyword>
<dbReference type="EMBL" id="MLJW01005905">
    <property type="protein sequence ID" value="OIQ67471.1"/>
    <property type="molecule type" value="Genomic_DNA"/>
</dbReference>
<comment type="caution">
    <text evidence="4">The sequence shown here is derived from an EMBL/GenBank/DDBJ whole genome shotgun (WGS) entry which is preliminary data.</text>
</comment>
<evidence type="ECO:0000256" key="1">
    <source>
        <dbReference type="ARBA" id="ARBA00022723"/>
    </source>
</evidence>
<dbReference type="InterPro" id="IPR045854">
    <property type="entry name" value="NO2/SO3_Rdtase_4Fe4S_sf"/>
</dbReference>